<keyword evidence="1" id="KW-1133">Transmembrane helix</keyword>
<protein>
    <submittedName>
        <fullName evidence="2">Prepilin-type N-terminal cleavage/methylation domain-containing protein</fullName>
    </submittedName>
</protein>
<dbReference type="InterPro" id="IPR012902">
    <property type="entry name" value="N_methyl_site"/>
</dbReference>
<dbReference type="InterPro" id="IPR045584">
    <property type="entry name" value="Pilin-like"/>
</dbReference>
<sequence>MVSRATSRRRRGFTLVEMMIVLVLTVVMALLVVQLGSHWSDNARLTRVQAQLQHAYDSTKSAALQNPLASTRGESAATLCLLDGAFAVVLGDDCAAHAVWSFAYDAVVGVSLADPDSRCITLDSAGVAIAAADCSTDLRFSITTGSAHVENKSF</sequence>
<dbReference type="Pfam" id="PF07963">
    <property type="entry name" value="N_methyl"/>
    <property type="match status" value="1"/>
</dbReference>
<dbReference type="Proteomes" id="UP000295106">
    <property type="component" value="Unassembled WGS sequence"/>
</dbReference>
<dbReference type="RefSeq" id="WP_132647833.1">
    <property type="nucleotide sequence ID" value="NZ_CP181387.1"/>
</dbReference>
<proteinExistence type="predicted"/>
<evidence type="ECO:0000313" key="3">
    <source>
        <dbReference type="Proteomes" id="UP000295106"/>
    </source>
</evidence>
<comment type="caution">
    <text evidence="2">The sequence shown here is derived from an EMBL/GenBank/DDBJ whole genome shotgun (WGS) entry which is preliminary data.</text>
</comment>
<evidence type="ECO:0000256" key="1">
    <source>
        <dbReference type="SAM" id="Phobius"/>
    </source>
</evidence>
<organism evidence="2 3">
    <name type="scientific">Rubrivivax gelatinosus</name>
    <name type="common">Rhodocyclus gelatinosus</name>
    <name type="synonym">Rhodopseudomonas gelatinosa</name>
    <dbReference type="NCBI Taxonomy" id="28068"/>
    <lineage>
        <taxon>Bacteria</taxon>
        <taxon>Pseudomonadati</taxon>
        <taxon>Pseudomonadota</taxon>
        <taxon>Betaproteobacteria</taxon>
        <taxon>Burkholderiales</taxon>
        <taxon>Sphaerotilaceae</taxon>
        <taxon>Rubrivivax</taxon>
    </lineage>
</organism>
<name>A0A4V2SGM1_RUBGE</name>
<keyword evidence="1" id="KW-0472">Membrane</keyword>
<feature type="transmembrane region" description="Helical" evidence="1">
    <location>
        <begin position="12"/>
        <end position="33"/>
    </location>
</feature>
<keyword evidence="1" id="KW-0812">Transmembrane</keyword>
<reference evidence="2 3" key="1">
    <citation type="submission" date="2019-03" db="EMBL/GenBank/DDBJ databases">
        <title>Genomic Encyclopedia of Type Strains, Phase IV (KMG-IV): sequencing the most valuable type-strain genomes for metagenomic binning, comparative biology and taxonomic classification.</title>
        <authorList>
            <person name="Goeker M."/>
        </authorList>
    </citation>
    <scope>NUCLEOTIDE SEQUENCE [LARGE SCALE GENOMIC DNA]</scope>
    <source>
        <strain evidence="2 3">DSM 1709</strain>
    </source>
</reference>
<dbReference type="SUPFAM" id="SSF54523">
    <property type="entry name" value="Pili subunits"/>
    <property type="match status" value="1"/>
</dbReference>
<evidence type="ECO:0000313" key="2">
    <source>
        <dbReference type="EMBL" id="TCP01768.1"/>
    </source>
</evidence>
<dbReference type="EMBL" id="SLXD01000008">
    <property type="protein sequence ID" value="TCP01768.1"/>
    <property type="molecule type" value="Genomic_DNA"/>
</dbReference>
<dbReference type="OrthoDB" id="9923318at2"/>
<gene>
    <name evidence="2" type="ORF">EV684_108109</name>
</gene>
<accession>A0A4V2SGM1</accession>
<dbReference type="NCBIfam" id="TIGR02532">
    <property type="entry name" value="IV_pilin_GFxxxE"/>
    <property type="match status" value="1"/>
</dbReference>
<dbReference type="PROSITE" id="PS00409">
    <property type="entry name" value="PROKAR_NTER_METHYL"/>
    <property type="match status" value="1"/>
</dbReference>
<dbReference type="AlphaFoldDB" id="A0A4V2SGM1"/>